<evidence type="ECO:0000259" key="3">
    <source>
        <dbReference type="Pfam" id="PF18962"/>
    </source>
</evidence>
<organism evidence="4 5">
    <name type="scientific">Chryseobacterium gallinarum</name>
    <dbReference type="NCBI Taxonomy" id="1324352"/>
    <lineage>
        <taxon>Bacteria</taxon>
        <taxon>Pseudomonadati</taxon>
        <taxon>Bacteroidota</taxon>
        <taxon>Flavobacteriia</taxon>
        <taxon>Flavobacteriales</taxon>
        <taxon>Weeksellaceae</taxon>
        <taxon>Chryseobacterium group</taxon>
        <taxon>Chryseobacterium</taxon>
    </lineage>
</organism>
<feature type="chain" id="PRO_5005185135" evidence="2">
    <location>
        <begin position="19"/>
        <end position="307"/>
    </location>
</feature>
<keyword evidence="1 2" id="KW-0732">Signal</keyword>
<dbReference type="AlphaFoldDB" id="A0A0G3M7E6"/>
<proteinExistence type="predicted"/>
<dbReference type="Gene3D" id="2.60.120.200">
    <property type="match status" value="1"/>
</dbReference>
<sequence>MKKIILSSVLLVSHLAAAQSLVWGNSFDTPADLQGWTFHDLNNNNNGWVQGQNIYHNGTSLVYGTANVLRHSISLVPSGSATGFATENDWIISPQIDLTGAAGTITLAAYIGRQRSSHTIVARDLYIYVSTPQKEVPALSDFQAMTIDAGGNDIPSPYKIQVGDSTNPFPADLTQFVESLVDLSAFAGKKIYIGMWANRKANGNNIQNINIDEIGIYATSFLGIKEVKRNKNLTQIKENPVQDNLQLQLNPALKENTAIVNIYNMAGQKVLSVQYSRSIPVAGLTAGTYIAEITDGKTAEQLKFIKK</sequence>
<dbReference type="EMBL" id="CP009928">
    <property type="protein sequence ID" value="AKK73928.1"/>
    <property type="molecule type" value="Genomic_DNA"/>
</dbReference>
<reference evidence="4 5" key="1">
    <citation type="submission" date="2014-11" db="EMBL/GenBank/DDBJ databases">
        <authorList>
            <person name="Park G.-S."/>
            <person name="Hong S.-J."/>
            <person name="Jung B.K."/>
            <person name="Khan A.R."/>
            <person name="Kwak Y."/>
            <person name="Shin J.-H."/>
        </authorList>
    </citation>
    <scope>NUCLEOTIDE SEQUENCE [LARGE SCALE GENOMIC DNA]</scope>
    <source>
        <strain evidence="4 5">DSM 27622</strain>
    </source>
</reference>
<dbReference type="InterPro" id="IPR026444">
    <property type="entry name" value="Secre_tail"/>
</dbReference>
<dbReference type="KEGG" id="cgn:OK18_16120"/>
<dbReference type="NCBIfam" id="NF038128">
    <property type="entry name" value="choice_anch_J"/>
    <property type="match status" value="1"/>
</dbReference>
<evidence type="ECO:0000256" key="1">
    <source>
        <dbReference type="ARBA" id="ARBA00022729"/>
    </source>
</evidence>
<evidence type="ECO:0000256" key="2">
    <source>
        <dbReference type="SAM" id="SignalP"/>
    </source>
</evidence>
<feature type="domain" description="Secretion system C-terminal sorting" evidence="3">
    <location>
        <begin position="239"/>
        <end position="304"/>
    </location>
</feature>
<protein>
    <submittedName>
        <fullName evidence="4">Secretion protein</fullName>
    </submittedName>
</protein>
<dbReference type="PATRIC" id="fig|1324352.5.peg.3366"/>
<dbReference type="NCBIfam" id="TIGR04183">
    <property type="entry name" value="Por_Secre_tail"/>
    <property type="match status" value="1"/>
</dbReference>
<dbReference type="RefSeq" id="WP_053328662.1">
    <property type="nucleotide sequence ID" value="NZ_CP009928.1"/>
</dbReference>
<dbReference type="OrthoDB" id="1273278at2"/>
<dbReference type="Pfam" id="PF18962">
    <property type="entry name" value="Por_Secre_tail"/>
    <property type="match status" value="1"/>
</dbReference>
<name>A0A0G3M7E6_CHRGL</name>
<evidence type="ECO:0000313" key="5">
    <source>
        <dbReference type="Proteomes" id="UP000035213"/>
    </source>
</evidence>
<gene>
    <name evidence="4" type="ORF">OK18_16120</name>
</gene>
<dbReference type="Proteomes" id="UP000035213">
    <property type="component" value="Chromosome"/>
</dbReference>
<feature type="signal peptide" evidence="2">
    <location>
        <begin position="1"/>
        <end position="18"/>
    </location>
</feature>
<dbReference type="STRING" id="1324352.OK18_16120"/>
<evidence type="ECO:0000313" key="4">
    <source>
        <dbReference type="EMBL" id="AKK73928.1"/>
    </source>
</evidence>
<accession>A0A0G3M7E6</accession>